<gene>
    <name evidence="1" type="ORF">DFR34_102216</name>
</gene>
<keyword evidence="2" id="KW-1185">Reference proteome</keyword>
<dbReference type="RefSeq" id="WP_110389677.1">
    <property type="nucleotide sequence ID" value="NZ_JAKLKZ010000005.1"/>
</dbReference>
<accession>A0A318L0D5</accession>
<evidence type="ECO:0000313" key="2">
    <source>
        <dbReference type="Proteomes" id="UP000247555"/>
    </source>
</evidence>
<name>A0A318L0D5_9NEIS</name>
<evidence type="ECO:0000313" key="1">
    <source>
        <dbReference type="EMBL" id="PXX81376.1"/>
    </source>
</evidence>
<organism evidence="1 2">
    <name type="scientific">Rivihabitans pingtungensis</name>
    <dbReference type="NCBI Taxonomy" id="1054498"/>
    <lineage>
        <taxon>Bacteria</taxon>
        <taxon>Pseudomonadati</taxon>
        <taxon>Pseudomonadota</taxon>
        <taxon>Betaproteobacteria</taxon>
        <taxon>Neisseriales</taxon>
        <taxon>Aquaspirillaceae</taxon>
        <taxon>Rivihabitans</taxon>
    </lineage>
</organism>
<dbReference type="EMBL" id="QJKI01000002">
    <property type="protein sequence ID" value="PXX81376.1"/>
    <property type="molecule type" value="Genomic_DNA"/>
</dbReference>
<dbReference type="Proteomes" id="UP000247555">
    <property type="component" value="Unassembled WGS sequence"/>
</dbReference>
<reference evidence="1 2" key="1">
    <citation type="submission" date="2018-05" db="EMBL/GenBank/DDBJ databases">
        <title>Genomic Encyclopedia of Type Strains, Phase IV (KMG-IV): sequencing the most valuable type-strain genomes for metagenomic binning, comparative biology and taxonomic classification.</title>
        <authorList>
            <person name="Goeker M."/>
        </authorList>
    </citation>
    <scope>NUCLEOTIDE SEQUENCE [LARGE SCALE GENOMIC DNA]</scope>
    <source>
        <strain evidence="1 2">DSM 29661</strain>
    </source>
</reference>
<comment type="caution">
    <text evidence="1">The sequence shown here is derived from an EMBL/GenBank/DDBJ whole genome shotgun (WGS) entry which is preliminary data.</text>
</comment>
<dbReference type="OrthoDB" id="8549076at2"/>
<proteinExistence type="predicted"/>
<dbReference type="AlphaFoldDB" id="A0A318L0D5"/>
<sequence>MASGRLGAADLTADTDTLLYTVPAGKIATVNIRVTNRNAISAAITLAIGPGQTPAAADYIEYQAPLDGHLPLEDTGLILSAGEKVWARASLAGVSVRVHGYEGDA</sequence>
<protein>
    <submittedName>
        <fullName evidence="1">Uncharacterized protein</fullName>
    </submittedName>
</protein>